<accession>A0A103E370</accession>
<evidence type="ECO:0000256" key="3">
    <source>
        <dbReference type="ARBA" id="ARBA00010323"/>
    </source>
</evidence>
<dbReference type="PANTHER" id="PTHR13285:SF23">
    <property type="entry name" value="TEICHOIC ACID D-ALANYLTRANSFERASE"/>
    <property type="match status" value="1"/>
</dbReference>
<evidence type="ECO:0000256" key="7">
    <source>
        <dbReference type="ARBA" id="ARBA00022692"/>
    </source>
</evidence>
<evidence type="ECO:0000256" key="6">
    <source>
        <dbReference type="ARBA" id="ARBA00022679"/>
    </source>
</evidence>
<evidence type="ECO:0000256" key="5">
    <source>
        <dbReference type="ARBA" id="ARBA00022475"/>
    </source>
</evidence>
<keyword evidence="5 13" id="KW-1003">Cell membrane</keyword>
<comment type="pathway">
    <text evidence="2">Glycan biosynthesis; alginate biosynthesis.</text>
</comment>
<feature type="transmembrane region" description="Helical" evidence="14">
    <location>
        <begin position="81"/>
        <end position="101"/>
    </location>
</feature>
<dbReference type="OrthoDB" id="139172at2"/>
<feature type="transmembrane region" description="Helical" evidence="14">
    <location>
        <begin position="121"/>
        <end position="143"/>
    </location>
</feature>
<dbReference type="GO" id="GO:0005886">
    <property type="term" value="C:plasma membrane"/>
    <property type="evidence" value="ECO:0007669"/>
    <property type="project" value="UniProtKB-SubCell"/>
</dbReference>
<keyword evidence="10 13" id="KW-0472">Membrane</keyword>
<dbReference type="PANTHER" id="PTHR13285">
    <property type="entry name" value="ACYLTRANSFERASE"/>
    <property type="match status" value="1"/>
</dbReference>
<comment type="subcellular location">
    <subcellularLocation>
        <location evidence="1">Cell membrane</location>
        <topology evidence="1">Multi-pass membrane protein</topology>
    </subcellularLocation>
</comment>
<evidence type="ECO:0000313" key="15">
    <source>
        <dbReference type="EMBL" id="KVE27524.1"/>
    </source>
</evidence>
<dbReference type="InterPro" id="IPR004299">
    <property type="entry name" value="MBOAT_fam"/>
</dbReference>
<dbReference type="PIRSF" id="PIRSF016636">
    <property type="entry name" value="AlgI_DltB"/>
    <property type="match status" value="1"/>
</dbReference>
<dbReference type="GO" id="GO:0042121">
    <property type="term" value="P:alginic acid biosynthetic process"/>
    <property type="evidence" value="ECO:0007669"/>
    <property type="project" value="UniProtKB-KW"/>
</dbReference>
<evidence type="ECO:0000256" key="10">
    <source>
        <dbReference type="ARBA" id="ARBA00023136"/>
    </source>
</evidence>
<evidence type="ECO:0000313" key="16">
    <source>
        <dbReference type="Proteomes" id="UP000062788"/>
    </source>
</evidence>
<evidence type="ECO:0000256" key="9">
    <source>
        <dbReference type="ARBA" id="ARBA00022989"/>
    </source>
</evidence>
<feature type="transmembrane region" description="Helical" evidence="14">
    <location>
        <begin position="6"/>
        <end position="23"/>
    </location>
</feature>
<dbReference type="InterPro" id="IPR024194">
    <property type="entry name" value="Ac/AlaTfrase_AlgI/DltB"/>
</dbReference>
<feature type="transmembrane region" description="Helical" evidence="14">
    <location>
        <begin position="155"/>
        <end position="175"/>
    </location>
</feature>
<name>A0A103E370_9BURK</name>
<dbReference type="EMBL" id="LOWA01000028">
    <property type="protein sequence ID" value="KVE27524.1"/>
    <property type="molecule type" value="Genomic_DNA"/>
</dbReference>
<keyword evidence="16" id="KW-1185">Reference proteome</keyword>
<evidence type="ECO:0000256" key="13">
    <source>
        <dbReference type="PIRNR" id="PIRNR016636"/>
    </source>
</evidence>
<keyword evidence="8" id="KW-0016">Alginate biosynthesis</keyword>
<protein>
    <recommendedName>
        <fullName evidence="4">Probable alginate O-acetylase AlgI</fullName>
    </recommendedName>
    <alternativeName>
        <fullName evidence="12">Alginate biosynthesis protein AlgI</fullName>
    </alternativeName>
</protein>
<dbReference type="PIRSF" id="PIRSF500217">
    <property type="entry name" value="AlgI"/>
    <property type="match status" value="1"/>
</dbReference>
<keyword evidence="11 13" id="KW-0012">Acyltransferase</keyword>
<evidence type="ECO:0000256" key="4">
    <source>
        <dbReference type="ARBA" id="ARBA00016084"/>
    </source>
</evidence>
<feature type="transmembrane region" description="Helical" evidence="14">
    <location>
        <begin position="427"/>
        <end position="449"/>
    </location>
</feature>
<sequence>MLFNSFVFLTLFLPVSLAGYYTAGARSPRAAAIWVCAASAVFYGAWNPAFVGLLAMSIAFNYAMSRAILKSGASARWRRAWLTAAIAVDLGVLVRYKYLAALVGGLTEWFGVAPHGVLAQAAQSVALPLGVSFFTFTQIGYLLDCHARIVKKPDLLGFVQFVTFFPHLIAGPILHHKEMMAQFAQPATYRLRADNLSIGATVFAIGLAKKLLLADPIAVYADAGFAAPASLSALDAWLTCIAYALQLYFDFSGYSDMAVGLAKLFGVRFPLNFNSPFKAASIIDFWQRWHMTLTRYLSAYLYYPLAMRINRWRAARGLPTARAAQRTPSGFAWTVALPTFYTMGLAGVWHGAGLQYLVYGLLHAGYLSINHAWRNWRTASVTAQAATPKPAAASRAETDAASAASVGQSPAATCAAAGIVRRARTRICHAASVLVTFVAALAAFVFFRAHSLDDALAMLARMACLHGAGGLAWPPLDAGVPPLDWLRLALGRAAAAPHIVALLAIVWFAPNSHELMGPFSPALERAAPGAPGWLAWRPSWRWSAAALALLLVCAAQLHGEVRFLYFQF</sequence>
<dbReference type="InterPro" id="IPR051085">
    <property type="entry name" value="MB_O-acyltransferase"/>
</dbReference>
<dbReference type="Proteomes" id="UP000062788">
    <property type="component" value="Unassembled WGS sequence"/>
</dbReference>
<feature type="transmembrane region" description="Helical" evidence="14">
    <location>
        <begin position="52"/>
        <end position="69"/>
    </location>
</feature>
<evidence type="ECO:0000256" key="11">
    <source>
        <dbReference type="ARBA" id="ARBA00023315"/>
    </source>
</evidence>
<evidence type="ECO:0000256" key="12">
    <source>
        <dbReference type="ARBA" id="ARBA00031030"/>
    </source>
</evidence>
<gene>
    <name evidence="15" type="ORF">WS67_11360</name>
</gene>
<proteinExistence type="inferred from homology"/>
<organism evidence="15 16">
    <name type="scientific">Burkholderia singularis</name>
    <dbReference type="NCBI Taxonomy" id="1503053"/>
    <lineage>
        <taxon>Bacteria</taxon>
        <taxon>Pseudomonadati</taxon>
        <taxon>Pseudomonadota</taxon>
        <taxon>Betaproteobacteria</taxon>
        <taxon>Burkholderiales</taxon>
        <taxon>Burkholderiaceae</taxon>
        <taxon>Burkholderia</taxon>
        <taxon>pseudomallei group</taxon>
    </lineage>
</organism>
<dbReference type="RefSeq" id="WP_059516345.1">
    <property type="nucleotide sequence ID" value="NZ_LOWA01000028.1"/>
</dbReference>
<dbReference type="AlphaFoldDB" id="A0A103E370"/>
<keyword evidence="6 13" id="KW-0808">Transferase</keyword>
<comment type="similarity">
    <text evidence="3 13">Belongs to the membrane-bound acyltransferase family.</text>
</comment>
<evidence type="ECO:0000256" key="8">
    <source>
        <dbReference type="ARBA" id="ARBA00022841"/>
    </source>
</evidence>
<keyword evidence="7 14" id="KW-0812">Transmembrane</keyword>
<feature type="transmembrane region" description="Helical" evidence="14">
    <location>
        <begin position="356"/>
        <end position="373"/>
    </location>
</feature>
<dbReference type="Pfam" id="PF03062">
    <property type="entry name" value="MBOAT"/>
    <property type="match status" value="1"/>
</dbReference>
<evidence type="ECO:0000256" key="14">
    <source>
        <dbReference type="SAM" id="Phobius"/>
    </source>
</evidence>
<feature type="transmembrane region" description="Helical" evidence="14">
    <location>
        <begin position="455"/>
        <end position="473"/>
    </location>
</feature>
<comment type="caution">
    <text evidence="15">The sequence shown here is derived from an EMBL/GenBank/DDBJ whole genome shotgun (WGS) entry which is preliminary data.</text>
</comment>
<evidence type="ECO:0000256" key="2">
    <source>
        <dbReference type="ARBA" id="ARBA00005182"/>
    </source>
</evidence>
<feature type="transmembrane region" description="Helical" evidence="14">
    <location>
        <begin position="540"/>
        <end position="559"/>
    </location>
</feature>
<dbReference type="InterPro" id="IPR028362">
    <property type="entry name" value="AlgI"/>
</dbReference>
<evidence type="ECO:0000256" key="1">
    <source>
        <dbReference type="ARBA" id="ARBA00004651"/>
    </source>
</evidence>
<dbReference type="GO" id="GO:0016746">
    <property type="term" value="F:acyltransferase activity"/>
    <property type="evidence" value="ECO:0007669"/>
    <property type="project" value="UniProtKB-KW"/>
</dbReference>
<feature type="transmembrane region" description="Helical" evidence="14">
    <location>
        <begin position="485"/>
        <end position="509"/>
    </location>
</feature>
<reference evidence="15 16" key="1">
    <citation type="submission" date="2015-11" db="EMBL/GenBank/DDBJ databases">
        <title>Expanding the genomic diversity of Burkholderia species for the development of highly accurate diagnostics.</title>
        <authorList>
            <person name="Sahl J."/>
            <person name="Keim P."/>
            <person name="Wagner D."/>
        </authorList>
    </citation>
    <scope>NUCLEOTIDE SEQUENCE [LARGE SCALE GENOMIC DNA]</scope>
    <source>
        <strain evidence="15 16">TSV85</strain>
    </source>
</reference>
<keyword evidence="9 14" id="KW-1133">Transmembrane helix</keyword>